<sequence>MAPSSLTSVRVVLRAKQSAFPALQDVAARLDTFLDHSVHWCVLLAVQEDLPHLLRRLGARGADISAEKLGVAMQCAVKRGDLATLRWLHAYRPSVHVPSAVMGKAAEKGHVTIAQWLHESVTVVAGCSERAMESAAANGHLEMVQWLHAHYEETSRRASRNAMQLAARGGHVPVLRFLDASYPSEGCSHTTAMRAAEFGRVSVLQYMQHMHPDEFHRNELVAIARRCKKLDVAAWLSASS</sequence>
<protein>
    <recommendedName>
        <fullName evidence="3">Ankyrin repeat domain-containing protein</fullName>
    </recommendedName>
</protein>
<dbReference type="InterPro" id="IPR002110">
    <property type="entry name" value="Ankyrin_rpt"/>
</dbReference>
<name>K3X7W8_GLOUD</name>
<dbReference type="EMBL" id="GL376627">
    <property type="status" value="NOT_ANNOTATED_CDS"/>
    <property type="molecule type" value="Genomic_DNA"/>
</dbReference>
<dbReference type="EnsemblProtists" id="PYU1_T013317">
    <property type="protein sequence ID" value="PYU1_T013317"/>
    <property type="gene ID" value="PYU1_G013288"/>
</dbReference>
<evidence type="ECO:0000313" key="1">
    <source>
        <dbReference type="EnsemblProtists" id="PYU1_T013317"/>
    </source>
</evidence>
<dbReference type="PANTHER" id="PTHR46586:SF3">
    <property type="entry name" value="ANKYRIN REPEAT-CONTAINING PROTEIN"/>
    <property type="match status" value="1"/>
</dbReference>
<dbReference type="Pfam" id="PF13637">
    <property type="entry name" value="Ank_4"/>
    <property type="match status" value="1"/>
</dbReference>
<dbReference type="HOGENOM" id="CLU_014745_0_0_1"/>
<dbReference type="InParanoid" id="K3X7W8"/>
<evidence type="ECO:0008006" key="3">
    <source>
        <dbReference type="Google" id="ProtNLM"/>
    </source>
</evidence>
<keyword evidence="2" id="KW-1185">Reference proteome</keyword>
<dbReference type="InterPro" id="IPR052050">
    <property type="entry name" value="SecEffector_AnkRepeat"/>
</dbReference>
<reference evidence="2" key="2">
    <citation type="submission" date="2010-04" db="EMBL/GenBank/DDBJ databases">
        <authorList>
            <person name="Buell R."/>
            <person name="Hamilton J."/>
            <person name="Hostetler J."/>
        </authorList>
    </citation>
    <scope>NUCLEOTIDE SEQUENCE [LARGE SCALE GENOMIC DNA]</scope>
    <source>
        <strain evidence="2">DAOM:BR144</strain>
    </source>
</reference>
<reference evidence="1" key="3">
    <citation type="submission" date="2015-02" db="UniProtKB">
        <authorList>
            <consortium name="EnsemblProtists"/>
        </authorList>
    </citation>
    <scope>IDENTIFICATION</scope>
    <source>
        <strain evidence="1">DAOM BR144</strain>
    </source>
</reference>
<dbReference type="PANTHER" id="PTHR46586">
    <property type="entry name" value="ANKYRIN REPEAT-CONTAINING PROTEIN"/>
    <property type="match status" value="1"/>
</dbReference>
<reference evidence="2" key="1">
    <citation type="journal article" date="2010" name="Genome Biol.">
        <title>Genome sequence of the necrotrophic plant pathogen Pythium ultimum reveals original pathogenicity mechanisms and effector repertoire.</title>
        <authorList>
            <person name="Levesque C.A."/>
            <person name="Brouwer H."/>
            <person name="Cano L."/>
            <person name="Hamilton J.P."/>
            <person name="Holt C."/>
            <person name="Huitema E."/>
            <person name="Raffaele S."/>
            <person name="Robideau G.P."/>
            <person name="Thines M."/>
            <person name="Win J."/>
            <person name="Zerillo M.M."/>
            <person name="Beakes G.W."/>
            <person name="Boore J.L."/>
            <person name="Busam D."/>
            <person name="Dumas B."/>
            <person name="Ferriera S."/>
            <person name="Fuerstenberg S.I."/>
            <person name="Gachon C.M."/>
            <person name="Gaulin E."/>
            <person name="Govers F."/>
            <person name="Grenville-Briggs L."/>
            <person name="Horner N."/>
            <person name="Hostetler J."/>
            <person name="Jiang R.H."/>
            <person name="Johnson J."/>
            <person name="Krajaejun T."/>
            <person name="Lin H."/>
            <person name="Meijer H.J."/>
            <person name="Moore B."/>
            <person name="Morris P."/>
            <person name="Phuntmart V."/>
            <person name="Puiu D."/>
            <person name="Shetty J."/>
            <person name="Stajich J.E."/>
            <person name="Tripathy S."/>
            <person name="Wawra S."/>
            <person name="van West P."/>
            <person name="Whitty B.R."/>
            <person name="Coutinho P.M."/>
            <person name="Henrissat B."/>
            <person name="Martin F."/>
            <person name="Thomas P.D."/>
            <person name="Tyler B.M."/>
            <person name="De Vries R.P."/>
            <person name="Kamoun S."/>
            <person name="Yandell M."/>
            <person name="Tisserat N."/>
            <person name="Buell C.R."/>
        </authorList>
    </citation>
    <scope>NUCLEOTIDE SEQUENCE</scope>
    <source>
        <strain evidence="2">DAOM:BR144</strain>
    </source>
</reference>
<accession>K3X7W8</accession>
<proteinExistence type="predicted"/>
<dbReference type="AlphaFoldDB" id="K3X7W8"/>
<dbReference type="InterPro" id="IPR036770">
    <property type="entry name" value="Ankyrin_rpt-contain_sf"/>
</dbReference>
<dbReference type="VEuPathDB" id="FungiDB:PYU1_G013288"/>
<dbReference type="Proteomes" id="UP000019132">
    <property type="component" value="Unassembled WGS sequence"/>
</dbReference>
<dbReference type="SUPFAM" id="SSF48403">
    <property type="entry name" value="Ankyrin repeat"/>
    <property type="match status" value="1"/>
</dbReference>
<dbReference type="Gene3D" id="1.25.40.20">
    <property type="entry name" value="Ankyrin repeat-containing domain"/>
    <property type="match status" value="1"/>
</dbReference>
<evidence type="ECO:0000313" key="2">
    <source>
        <dbReference type="Proteomes" id="UP000019132"/>
    </source>
</evidence>
<organism evidence="1 2">
    <name type="scientific">Globisporangium ultimum (strain ATCC 200006 / CBS 805.95 / DAOM BR144)</name>
    <name type="common">Pythium ultimum</name>
    <dbReference type="NCBI Taxonomy" id="431595"/>
    <lineage>
        <taxon>Eukaryota</taxon>
        <taxon>Sar</taxon>
        <taxon>Stramenopiles</taxon>
        <taxon>Oomycota</taxon>
        <taxon>Peronosporomycetes</taxon>
        <taxon>Pythiales</taxon>
        <taxon>Pythiaceae</taxon>
        <taxon>Globisporangium</taxon>
    </lineage>
</organism>